<dbReference type="EMBL" id="WVIC01000032">
    <property type="protein sequence ID" value="NCJ07749.1"/>
    <property type="molecule type" value="Genomic_DNA"/>
</dbReference>
<keyword evidence="2" id="KW-0472">Membrane</keyword>
<dbReference type="AlphaFoldDB" id="A0A8K2A908"/>
<feature type="region of interest" description="Disordered" evidence="1">
    <location>
        <begin position="1"/>
        <end position="20"/>
    </location>
</feature>
<proteinExistence type="predicted"/>
<feature type="transmembrane region" description="Helical" evidence="2">
    <location>
        <begin position="64"/>
        <end position="97"/>
    </location>
</feature>
<reference evidence="3" key="1">
    <citation type="submission" date="2019-12" db="EMBL/GenBank/DDBJ databases">
        <title>High-Quality draft genome sequences of three cyanobacteria isolated from the limestone walls of the Old Cathedral of Coimbra.</title>
        <authorList>
            <person name="Tiago I."/>
            <person name="Soares F."/>
            <person name="Portugal A."/>
        </authorList>
    </citation>
    <scope>NUCLEOTIDE SEQUENCE [LARGE SCALE GENOMIC DNA]</scope>
    <source>
        <strain evidence="3">C</strain>
    </source>
</reference>
<keyword evidence="2" id="KW-1133">Transmembrane helix</keyword>
<dbReference type="RefSeq" id="WP_161826228.1">
    <property type="nucleotide sequence ID" value="NZ_WVIC01000032.1"/>
</dbReference>
<evidence type="ECO:0000313" key="4">
    <source>
        <dbReference type="Proteomes" id="UP000607397"/>
    </source>
</evidence>
<keyword evidence="4" id="KW-1185">Reference proteome</keyword>
<feature type="transmembrane region" description="Helical" evidence="2">
    <location>
        <begin position="144"/>
        <end position="162"/>
    </location>
</feature>
<feature type="transmembrane region" description="Helical" evidence="2">
    <location>
        <begin position="117"/>
        <end position="138"/>
    </location>
</feature>
<feature type="region of interest" description="Disordered" evidence="1">
    <location>
        <begin position="25"/>
        <end position="52"/>
    </location>
</feature>
<evidence type="ECO:0000256" key="2">
    <source>
        <dbReference type="SAM" id="Phobius"/>
    </source>
</evidence>
<gene>
    <name evidence="3" type="ORF">GS597_14770</name>
</gene>
<accession>A0A8K2A908</accession>
<sequence length="246" mass="27376">MAPRPDQPFSMPILSPPLPATVAFNRPSPPPRLVVESSPPSQRPRTRKRQNLRPPLALRRHPGLYGGLLLLILPILIWGWQLWVPLGVGGITAGWVYQQRGFWLTGVTAPPTAEQRLSWAIGTGGLITFVLYSALQIWQTVHSFWLAVLMVVQTLAISLLLTRDWTASSSSSPLDKTLADLAHPSALQRLLAIRQVGRWAKSSQRQTLSDCLQLLLQQESEPLVRQAAWKALQELDSLAIQSSQQR</sequence>
<evidence type="ECO:0000256" key="1">
    <source>
        <dbReference type="SAM" id="MobiDB-lite"/>
    </source>
</evidence>
<keyword evidence="2" id="KW-0812">Transmembrane</keyword>
<evidence type="ECO:0000313" key="3">
    <source>
        <dbReference type="EMBL" id="NCJ07749.1"/>
    </source>
</evidence>
<comment type="caution">
    <text evidence="3">The sequence shown here is derived from an EMBL/GenBank/DDBJ whole genome shotgun (WGS) entry which is preliminary data.</text>
</comment>
<dbReference type="Proteomes" id="UP000607397">
    <property type="component" value="Unassembled WGS sequence"/>
</dbReference>
<organism evidence="3 4">
    <name type="scientific">Petrachloros mirabilis ULC683</name>
    <dbReference type="NCBI Taxonomy" id="2781853"/>
    <lineage>
        <taxon>Bacteria</taxon>
        <taxon>Bacillati</taxon>
        <taxon>Cyanobacteriota</taxon>
        <taxon>Cyanophyceae</taxon>
        <taxon>Synechococcales</taxon>
        <taxon>Petrachlorosaceae</taxon>
        <taxon>Petrachloros</taxon>
        <taxon>Petrachloros mirabilis</taxon>
    </lineage>
</organism>
<evidence type="ECO:0008006" key="5">
    <source>
        <dbReference type="Google" id="ProtNLM"/>
    </source>
</evidence>
<name>A0A8K2A908_9CYAN</name>
<protein>
    <recommendedName>
        <fullName evidence="5">HEAT repeat domain-containing protein</fullName>
    </recommendedName>
</protein>